<dbReference type="GO" id="GO:0016491">
    <property type="term" value="F:oxidoreductase activity"/>
    <property type="evidence" value="ECO:0007669"/>
    <property type="project" value="UniProtKB-KW"/>
</dbReference>
<evidence type="ECO:0000256" key="4">
    <source>
        <dbReference type="ARBA" id="ARBA00022723"/>
    </source>
</evidence>
<gene>
    <name evidence="9" type="ORF">Fot_11801</name>
</gene>
<dbReference type="Pfam" id="PF00067">
    <property type="entry name" value="p450"/>
    <property type="match status" value="1"/>
</dbReference>
<evidence type="ECO:0000256" key="8">
    <source>
        <dbReference type="SAM" id="MobiDB-lite"/>
    </source>
</evidence>
<evidence type="ECO:0000256" key="7">
    <source>
        <dbReference type="PIRSR" id="PIRSR602401-1"/>
    </source>
</evidence>
<dbReference type="Proteomes" id="UP001604277">
    <property type="component" value="Unassembled WGS sequence"/>
</dbReference>
<accession>A0ABD1WKQ5</accession>
<keyword evidence="10" id="KW-1185">Reference proteome</keyword>
<evidence type="ECO:0000256" key="1">
    <source>
        <dbReference type="ARBA" id="ARBA00001971"/>
    </source>
</evidence>
<keyword evidence="6 7" id="KW-0408">Iron</keyword>
<sequence>MASSRSASKSKRRSRKRNNTFFAKRNRCHNKAITKPPQQFEKLGLSSIKWDKGLKERGNSSLLSSARLSIYAVKKILGSSKKEKKKYYPIAATVFHQLLNFRRLHDYMTELTQKNITFRLLYIDNSEIYTADPAIVEYILKTNFANYGKGCYHHSILKDLLGDGIFTVDGERWKHQRKMSSYEFSTRNLRDFSSGVFKTNAAKLARIVSEAMASNQIIEIQDLFMKSTLDSVFKVVLGVDLDSMRGTNEEGTQFSKAFDEASEMTCYRYVDMSWPIKQFFNIGSEAKLKNCMKIVDEFVYKVIRNKIQQVNKPNDDLQANKGDILSRFLEMNETDPKYLKDIILSFIIAGKDTTASTLSWFFYMICKHPLIQEKIAKEVREATKLQKNSSIDEMPNSITEEALDKMQFLHAAITETLRLYPAVPLDGKMCFSDDTFPDGFSVKKGNLISYQPWAMGRMKSLWGEDAEEFRPQRWLNEHGDFQPESSFKFTAFQAGPRICLGKEFAYRQMKVFAAVLLGVFSFKLSDEKKAVNYRTMLTLQIDGGLHIRAAHRFRH</sequence>
<feature type="compositionally biased region" description="Basic residues" evidence="8">
    <location>
        <begin position="8"/>
        <end position="25"/>
    </location>
</feature>
<proteinExistence type="inferred from homology"/>
<keyword evidence="7" id="KW-0349">Heme</keyword>
<keyword evidence="4 7" id="KW-0479">Metal-binding</keyword>
<organism evidence="9 10">
    <name type="scientific">Forsythia ovata</name>
    <dbReference type="NCBI Taxonomy" id="205694"/>
    <lineage>
        <taxon>Eukaryota</taxon>
        <taxon>Viridiplantae</taxon>
        <taxon>Streptophyta</taxon>
        <taxon>Embryophyta</taxon>
        <taxon>Tracheophyta</taxon>
        <taxon>Spermatophyta</taxon>
        <taxon>Magnoliopsida</taxon>
        <taxon>eudicotyledons</taxon>
        <taxon>Gunneridae</taxon>
        <taxon>Pentapetalae</taxon>
        <taxon>asterids</taxon>
        <taxon>lamiids</taxon>
        <taxon>Lamiales</taxon>
        <taxon>Oleaceae</taxon>
        <taxon>Forsythieae</taxon>
        <taxon>Forsythia</taxon>
    </lineage>
</organism>
<evidence type="ECO:0000256" key="2">
    <source>
        <dbReference type="ARBA" id="ARBA00004167"/>
    </source>
</evidence>
<evidence type="ECO:0000256" key="5">
    <source>
        <dbReference type="ARBA" id="ARBA00023002"/>
    </source>
</evidence>
<dbReference type="Gene3D" id="1.10.630.10">
    <property type="entry name" value="Cytochrome P450"/>
    <property type="match status" value="1"/>
</dbReference>
<dbReference type="CDD" id="cd11064">
    <property type="entry name" value="CYP86A"/>
    <property type="match status" value="1"/>
</dbReference>
<dbReference type="AlphaFoldDB" id="A0ABD1WKQ5"/>
<dbReference type="InterPro" id="IPR036396">
    <property type="entry name" value="Cyt_P450_sf"/>
</dbReference>
<dbReference type="SUPFAM" id="SSF48264">
    <property type="entry name" value="Cytochrome P450"/>
    <property type="match status" value="1"/>
</dbReference>
<dbReference type="PRINTS" id="PR00463">
    <property type="entry name" value="EP450I"/>
</dbReference>
<dbReference type="PANTHER" id="PTHR24296">
    <property type="entry name" value="CYTOCHROME P450"/>
    <property type="match status" value="1"/>
</dbReference>
<comment type="subcellular location">
    <subcellularLocation>
        <location evidence="2">Membrane</location>
        <topology evidence="2">Single-pass membrane protein</topology>
    </subcellularLocation>
</comment>
<evidence type="ECO:0000313" key="10">
    <source>
        <dbReference type="Proteomes" id="UP001604277"/>
    </source>
</evidence>
<comment type="similarity">
    <text evidence="3">Belongs to the cytochrome P450 family.</text>
</comment>
<dbReference type="InterPro" id="IPR002401">
    <property type="entry name" value="Cyt_P450_E_grp-I"/>
</dbReference>
<feature type="region of interest" description="Disordered" evidence="8">
    <location>
        <begin position="1"/>
        <end position="25"/>
    </location>
</feature>
<keyword evidence="5" id="KW-0560">Oxidoreductase</keyword>
<dbReference type="EMBL" id="JBFOLJ010000003">
    <property type="protein sequence ID" value="KAL2550271.1"/>
    <property type="molecule type" value="Genomic_DNA"/>
</dbReference>
<evidence type="ECO:0000256" key="3">
    <source>
        <dbReference type="ARBA" id="ARBA00010617"/>
    </source>
</evidence>
<dbReference type="PRINTS" id="PR00385">
    <property type="entry name" value="P450"/>
</dbReference>
<comment type="caution">
    <text evidence="9">The sequence shown here is derived from an EMBL/GenBank/DDBJ whole genome shotgun (WGS) entry which is preliminary data.</text>
</comment>
<name>A0ABD1WKQ5_9LAMI</name>
<comment type="cofactor">
    <cofactor evidence="1 7">
        <name>heme</name>
        <dbReference type="ChEBI" id="CHEBI:30413"/>
    </cofactor>
</comment>
<dbReference type="GO" id="GO:0016020">
    <property type="term" value="C:membrane"/>
    <property type="evidence" value="ECO:0007669"/>
    <property type="project" value="UniProtKB-SubCell"/>
</dbReference>
<reference evidence="10" key="1">
    <citation type="submission" date="2024-07" db="EMBL/GenBank/DDBJ databases">
        <title>Two chromosome-level genome assemblies of Korean endemic species Abeliophyllum distichum and Forsythia ovata (Oleaceae).</title>
        <authorList>
            <person name="Jang H."/>
        </authorList>
    </citation>
    <scope>NUCLEOTIDE SEQUENCE [LARGE SCALE GENOMIC DNA]</scope>
</reference>
<evidence type="ECO:0000313" key="9">
    <source>
        <dbReference type="EMBL" id="KAL2550271.1"/>
    </source>
</evidence>
<protein>
    <submittedName>
        <fullName evidence="9">Cytochrome</fullName>
    </submittedName>
</protein>
<feature type="binding site" description="axial binding residue" evidence="7">
    <location>
        <position position="499"/>
    </location>
    <ligand>
        <name>heme</name>
        <dbReference type="ChEBI" id="CHEBI:30413"/>
    </ligand>
    <ligandPart>
        <name>Fe</name>
        <dbReference type="ChEBI" id="CHEBI:18248"/>
    </ligandPart>
</feature>
<dbReference type="InterPro" id="IPR001128">
    <property type="entry name" value="Cyt_P450"/>
</dbReference>
<evidence type="ECO:0000256" key="6">
    <source>
        <dbReference type="ARBA" id="ARBA00023004"/>
    </source>
</evidence>
<dbReference type="GO" id="GO:0046872">
    <property type="term" value="F:metal ion binding"/>
    <property type="evidence" value="ECO:0007669"/>
    <property type="project" value="UniProtKB-KW"/>
</dbReference>